<comment type="caution">
    <text evidence="1">The sequence shown here is derived from an EMBL/GenBank/DDBJ whole genome shotgun (WGS) entry which is preliminary data.</text>
</comment>
<organism evidence="1 2">
    <name type="scientific">Clostridium botulinum</name>
    <dbReference type="NCBI Taxonomy" id="1491"/>
    <lineage>
        <taxon>Bacteria</taxon>
        <taxon>Bacillati</taxon>
        <taxon>Bacillota</taxon>
        <taxon>Clostridia</taxon>
        <taxon>Eubacteriales</taxon>
        <taxon>Clostridiaceae</taxon>
        <taxon>Clostridium</taxon>
    </lineage>
</organism>
<dbReference type="AlphaFoldDB" id="A0A6B4JJB2"/>
<sequence length="71" mass="8238">MKIEPVYTLMINDGEEYINCMSEVKIKMKNGNEHKGLFVSCDEDGMWTEVGKDESNIIFIGFEEMEIIEEI</sequence>
<dbReference type="Proteomes" id="UP000486903">
    <property type="component" value="Unassembled WGS sequence"/>
</dbReference>
<name>A0A6B4JJB2_CLOBO</name>
<accession>A0A6B4JJB2</accession>
<evidence type="ECO:0000313" key="2">
    <source>
        <dbReference type="Proteomes" id="UP000486903"/>
    </source>
</evidence>
<gene>
    <name evidence="1" type="ORF">FDG31_15405</name>
</gene>
<protein>
    <submittedName>
        <fullName evidence="1">Uncharacterized protein</fullName>
    </submittedName>
</protein>
<reference evidence="1 2" key="1">
    <citation type="submission" date="2019-04" db="EMBL/GenBank/DDBJ databases">
        <title>Genome sequencing of Clostridium botulinum Groups I-IV and Clostridium butyricum.</title>
        <authorList>
            <person name="Brunt J."/>
            <person name="Van Vliet A.H.M."/>
            <person name="Stringer S.C."/>
            <person name="Carter A.T."/>
            <person name="Peck M.W."/>
        </authorList>
    </citation>
    <scope>NUCLEOTIDE SEQUENCE [LARGE SCALE GENOMIC DNA]</scope>
    <source>
        <strain evidence="1 2">BL81</strain>
    </source>
</reference>
<dbReference type="EMBL" id="SXFB01000016">
    <property type="protein sequence ID" value="NFV27520.1"/>
    <property type="molecule type" value="Genomic_DNA"/>
</dbReference>
<evidence type="ECO:0000313" key="1">
    <source>
        <dbReference type="EMBL" id="NFV27520.1"/>
    </source>
</evidence>
<proteinExistence type="predicted"/>
<dbReference type="RefSeq" id="WP_003374445.1">
    <property type="nucleotide sequence ID" value="NZ_JACBBA010000001.1"/>
</dbReference>